<dbReference type="InterPro" id="IPR004413">
    <property type="entry name" value="GatB"/>
</dbReference>
<comment type="catalytic activity">
    <reaction evidence="9 10">
        <text>L-glutamyl-tRNA(Gln) + L-glutamine + ATP + H2O = L-glutaminyl-tRNA(Gln) + L-glutamate + ADP + phosphate + H(+)</text>
        <dbReference type="Rhea" id="RHEA:17521"/>
        <dbReference type="Rhea" id="RHEA-COMP:9681"/>
        <dbReference type="Rhea" id="RHEA-COMP:9684"/>
        <dbReference type="ChEBI" id="CHEBI:15377"/>
        <dbReference type="ChEBI" id="CHEBI:15378"/>
        <dbReference type="ChEBI" id="CHEBI:29985"/>
        <dbReference type="ChEBI" id="CHEBI:30616"/>
        <dbReference type="ChEBI" id="CHEBI:43474"/>
        <dbReference type="ChEBI" id="CHEBI:58359"/>
        <dbReference type="ChEBI" id="CHEBI:78520"/>
        <dbReference type="ChEBI" id="CHEBI:78521"/>
        <dbReference type="ChEBI" id="CHEBI:456216"/>
    </reaction>
</comment>
<evidence type="ECO:0000313" key="12">
    <source>
        <dbReference type="EMBL" id="KKU09400.1"/>
    </source>
</evidence>
<dbReference type="EC" id="6.3.5.-" evidence="10"/>
<evidence type="ECO:0000256" key="4">
    <source>
        <dbReference type="ARBA" id="ARBA00022741"/>
    </source>
</evidence>
<dbReference type="Proteomes" id="UP000034329">
    <property type="component" value="Unassembled WGS sequence"/>
</dbReference>
<dbReference type="SMART" id="SM00845">
    <property type="entry name" value="GatB_Yqey"/>
    <property type="match status" value="1"/>
</dbReference>
<dbReference type="Gene3D" id="1.10.150.380">
    <property type="entry name" value="GatB domain, N-terminal subdomain"/>
    <property type="match status" value="1"/>
</dbReference>
<dbReference type="SUPFAM" id="SSF55931">
    <property type="entry name" value="Glutamine synthetase/guanido kinase"/>
    <property type="match status" value="1"/>
</dbReference>
<dbReference type="GO" id="GO:0050566">
    <property type="term" value="F:asparaginyl-tRNA synthase (glutamine-hydrolyzing) activity"/>
    <property type="evidence" value="ECO:0007669"/>
    <property type="project" value="RHEA"/>
</dbReference>
<evidence type="ECO:0000256" key="3">
    <source>
        <dbReference type="ARBA" id="ARBA00022598"/>
    </source>
</evidence>
<evidence type="ECO:0000256" key="2">
    <source>
        <dbReference type="ARBA" id="ARBA00011123"/>
    </source>
</evidence>
<keyword evidence="12" id="KW-0808">Transferase</keyword>
<evidence type="ECO:0000259" key="11">
    <source>
        <dbReference type="SMART" id="SM00845"/>
    </source>
</evidence>
<evidence type="ECO:0000313" key="13">
    <source>
        <dbReference type="Proteomes" id="UP000034329"/>
    </source>
</evidence>
<dbReference type="Pfam" id="PF02637">
    <property type="entry name" value="GatB_Yqey"/>
    <property type="match status" value="1"/>
</dbReference>
<accession>A0A0G1QL55</accession>
<evidence type="ECO:0000256" key="5">
    <source>
        <dbReference type="ARBA" id="ARBA00022840"/>
    </source>
</evidence>
<dbReference type="PATRIC" id="fig|1618581.3.peg.636"/>
<dbReference type="InterPro" id="IPR014746">
    <property type="entry name" value="Gln_synth/guanido_kin_cat_dom"/>
</dbReference>
<dbReference type="InterPro" id="IPR017958">
    <property type="entry name" value="Gln-tRNA_amidoTrfase_suB_CS"/>
</dbReference>
<dbReference type="GO" id="GO:0005524">
    <property type="term" value="F:ATP binding"/>
    <property type="evidence" value="ECO:0007669"/>
    <property type="project" value="UniProtKB-KW"/>
</dbReference>
<dbReference type="InterPro" id="IPR042114">
    <property type="entry name" value="GatB_C_1"/>
</dbReference>
<dbReference type="InterPro" id="IPR006075">
    <property type="entry name" value="Asn/Gln-tRNA_Trfase_suB/E_cat"/>
</dbReference>
<comment type="similarity">
    <text evidence="1 10">Belongs to the GatB/GatE family. GatB subfamily.</text>
</comment>
<feature type="domain" description="Asn/Gln amidotransferase" evidence="11">
    <location>
        <begin position="323"/>
        <end position="429"/>
    </location>
</feature>
<dbReference type="Gene3D" id="1.10.10.410">
    <property type="match status" value="1"/>
</dbReference>
<dbReference type="AlphaFoldDB" id="A0A0G1QL55"/>
<dbReference type="InterPro" id="IPR018027">
    <property type="entry name" value="Asn/Gln_amidotransferase"/>
</dbReference>
<keyword evidence="6 10" id="KW-0648">Protein biosynthesis</keyword>
<evidence type="ECO:0000256" key="7">
    <source>
        <dbReference type="ARBA" id="ARBA00024799"/>
    </source>
</evidence>
<dbReference type="SUPFAM" id="SSF89095">
    <property type="entry name" value="GatB/YqeY motif"/>
    <property type="match status" value="2"/>
</dbReference>
<keyword evidence="5 10" id="KW-0067">ATP-binding</keyword>
<dbReference type="PROSITE" id="PS01234">
    <property type="entry name" value="GATB"/>
    <property type="match status" value="1"/>
</dbReference>
<dbReference type="GO" id="GO:0050567">
    <property type="term" value="F:glutaminyl-tRNA synthase (glutamine-hydrolyzing) activity"/>
    <property type="evidence" value="ECO:0007669"/>
    <property type="project" value="UniProtKB-UniRule"/>
</dbReference>
<organism evidence="12 13">
    <name type="scientific">Candidatus Woesebacteria bacterium GW2011_GWB1_45_5</name>
    <dbReference type="NCBI Taxonomy" id="1618581"/>
    <lineage>
        <taxon>Bacteria</taxon>
        <taxon>Candidatus Woeseibacteriota</taxon>
    </lineage>
</organism>
<dbReference type="GO" id="GO:0016740">
    <property type="term" value="F:transferase activity"/>
    <property type="evidence" value="ECO:0007669"/>
    <property type="project" value="UniProtKB-KW"/>
</dbReference>
<dbReference type="PANTHER" id="PTHR11659:SF0">
    <property type="entry name" value="GLUTAMYL-TRNA(GLN) AMIDOTRANSFERASE SUBUNIT B, MITOCHONDRIAL"/>
    <property type="match status" value="1"/>
</dbReference>
<keyword evidence="4 10" id="KW-0547">Nucleotide-binding</keyword>
<protein>
    <recommendedName>
        <fullName evidence="10">Aspartyl/glutamyl-tRNA(Asn/Gln) amidotransferase subunit B</fullName>
        <shortName evidence="10">Asp/Glu-ADT subunit B</shortName>
        <ecNumber evidence="10">6.3.5.-</ecNumber>
    </recommendedName>
</protein>
<dbReference type="GO" id="GO:0070681">
    <property type="term" value="P:glutaminyl-tRNAGln biosynthesis via transamidation"/>
    <property type="evidence" value="ECO:0007669"/>
    <property type="project" value="TreeGrafter"/>
</dbReference>
<sequence length="431" mass="48638">MNKNYILIIGLEIHIEPKTQSKMFCACPQDHFGKKPNTQTCPVCLGLPGALPFANREGISKAIRLGLALGSEISKFSKFYRKNYFYPDLPKGYQTSQLDSPLCLGGSLKGIRLNHIHLEEDAGKLVHETLDGKKCSLIDFNRSGCALIEIVTEPDFRDTASVISFVKEIQLIARYLDISNADMEKGSMRLEANISMSPDGSLPDYKVELKNINSFKFLDKAMNAELARQEKALVKGEKLLQETRGYDEMKQITYSQRTKAEANDYRYFPEADLPPMRFTDEEIRGWKESISELPDQKRERFGKEYNLPKDFTEILVSDKARADYFEEAAKLNNNYKVIADLMINKKLDSEFPEPAGLIRKILELTNIEFAPLGDTQVAVSEVLGEHAKAVSDYKNGKGEVVGFLIGMVQKKLKGKGNTQTVRKELIKNLNV</sequence>
<dbReference type="InterPro" id="IPR023168">
    <property type="entry name" value="GatB_Yqey_C_2"/>
</dbReference>
<dbReference type="InterPro" id="IPR003789">
    <property type="entry name" value="Asn/Gln_tRNA_amidoTrase-B-like"/>
</dbReference>
<gene>
    <name evidence="10" type="primary">gatB</name>
    <name evidence="12" type="ORF">UX13_C0041G0011</name>
</gene>
<name>A0A0G1QL55_9BACT</name>
<dbReference type="HAMAP" id="MF_00121">
    <property type="entry name" value="GatB"/>
    <property type="match status" value="1"/>
</dbReference>
<keyword evidence="3 10" id="KW-0436">Ligase</keyword>
<evidence type="ECO:0000256" key="1">
    <source>
        <dbReference type="ARBA" id="ARBA00005306"/>
    </source>
</evidence>
<comment type="caution">
    <text evidence="12">The sequence shown here is derived from an EMBL/GenBank/DDBJ whole genome shotgun (WGS) entry which is preliminary data.</text>
</comment>
<evidence type="ECO:0000256" key="10">
    <source>
        <dbReference type="HAMAP-Rule" id="MF_00121"/>
    </source>
</evidence>
<proteinExistence type="inferred from homology"/>
<evidence type="ECO:0000256" key="8">
    <source>
        <dbReference type="ARBA" id="ARBA00047380"/>
    </source>
</evidence>
<dbReference type="PANTHER" id="PTHR11659">
    <property type="entry name" value="GLUTAMYL-TRNA GLN AMIDOTRANSFERASE SUBUNIT B MITOCHONDRIAL AND PROKARYOTIC PET112-RELATED"/>
    <property type="match status" value="1"/>
</dbReference>
<dbReference type="InterPro" id="IPR017959">
    <property type="entry name" value="Asn/Gln-tRNA_amidoTrfase_suB/E"/>
</dbReference>
<dbReference type="GO" id="GO:0006412">
    <property type="term" value="P:translation"/>
    <property type="evidence" value="ECO:0007669"/>
    <property type="project" value="UniProtKB-UniRule"/>
</dbReference>
<reference evidence="12 13" key="1">
    <citation type="journal article" date="2015" name="Nature">
        <title>rRNA introns, odd ribosomes, and small enigmatic genomes across a large radiation of phyla.</title>
        <authorList>
            <person name="Brown C.T."/>
            <person name="Hug L.A."/>
            <person name="Thomas B.C."/>
            <person name="Sharon I."/>
            <person name="Castelle C.J."/>
            <person name="Singh A."/>
            <person name="Wilkins M.J."/>
            <person name="Williams K.H."/>
            <person name="Banfield J.F."/>
        </authorList>
    </citation>
    <scope>NUCLEOTIDE SEQUENCE [LARGE SCALE GENOMIC DNA]</scope>
</reference>
<dbReference type="NCBIfam" id="NF004012">
    <property type="entry name" value="PRK05477.1-2"/>
    <property type="match status" value="1"/>
</dbReference>
<evidence type="ECO:0000256" key="6">
    <source>
        <dbReference type="ARBA" id="ARBA00022917"/>
    </source>
</evidence>
<comment type="subunit">
    <text evidence="2 10">Heterotrimer of A, B and C subunits.</text>
</comment>
<comment type="function">
    <text evidence="7 10">Allows the formation of correctly charged Asn-tRNA(Asn) or Gln-tRNA(Gln) through the transamidation of misacylated Asp-tRNA(Asn) or Glu-tRNA(Gln) in organisms which lack either or both of asparaginyl-tRNA or glutaminyl-tRNA synthetases. The reaction takes place in the presence of glutamine and ATP through an activated phospho-Asp-tRNA(Asn) or phospho-Glu-tRNA(Gln).</text>
</comment>
<dbReference type="Pfam" id="PF02934">
    <property type="entry name" value="GatB_N"/>
    <property type="match status" value="1"/>
</dbReference>
<dbReference type="NCBIfam" id="TIGR00133">
    <property type="entry name" value="gatB"/>
    <property type="match status" value="1"/>
</dbReference>
<evidence type="ECO:0000256" key="9">
    <source>
        <dbReference type="ARBA" id="ARBA00047913"/>
    </source>
</evidence>
<dbReference type="EMBL" id="LCLA01000041">
    <property type="protein sequence ID" value="KKU09400.1"/>
    <property type="molecule type" value="Genomic_DNA"/>
</dbReference>
<comment type="catalytic activity">
    <reaction evidence="8 10">
        <text>L-aspartyl-tRNA(Asn) + L-glutamine + ATP + H2O = L-asparaginyl-tRNA(Asn) + L-glutamate + ADP + phosphate + 2 H(+)</text>
        <dbReference type="Rhea" id="RHEA:14513"/>
        <dbReference type="Rhea" id="RHEA-COMP:9674"/>
        <dbReference type="Rhea" id="RHEA-COMP:9677"/>
        <dbReference type="ChEBI" id="CHEBI:15377"/>
        <dbReference type="ChEBI" id="CHEBI:15378"/>
        <dbReference type="ChEBI" id="CHEBI:29985"/>
        <dbReference type="ChEBI" id="CHEBI:30616"/>
        <dbReference type="ChEBI" id="CHEBI:43474"/>
        <dbReference type="ChEBI" id="CHEBI:58359"/>
        <dbReference type="ChEBI" id="CHEBI:78515"/>
        <dbReference type="ChEBI" id="CHEBI:78516"/>
        <dbReference type="ChEBI" id="CHEBI:456216"/>
    </reaction>
</comment>